<evidence type="ECO:0000313" key="3">
    <source>
        <dbReference type="EMBL" id="WIA23303.1"/>
    </source>
</evidence>
<gene>
    <name evidence="3" type="ORF">OEZ85_000070</name>
</gene>
<keyword evidence="1" id="KW-0732">Signal</keyword>
<dbReference type="Pfam" id="PF00024">
    <property type="entry name" value="PAN_1"/>
    <property type="match status" value="1"/>
</dbReference>
<sequence length="934" mass="98635">MRTLVAFLLFAGALGVFAGRTASFSRNLQQVTYNCTLELGCTSCPIGCNATAVGSCVAGDTAGRFRCMRCQLLPNANNTKQNLRPAADGSCGCAPGWHLNTTASPRRCVICPKNSWCPGGTESASKWVAPGDPGIVACPSFMVTINPGANNRLMCVNQPGYSWIRPVTPQADPSVAVCPENTFSTGLRKQPNCTACPSGMKTTNGLPVINFSPGAPANYSNTYNDSAGTTKGESAEACLVPPGWYYTSSNKVIRCPEGEYRAAYVAANATGANQCVRCPRGTTTFASASPELKYCDVLMPGFYWIESTKRPGFGTQPVGNPPQYTKICEQNFYCPGNYPSDPDGKTPCPSNLWTKNVRSTSAADCLVPPGYRLPLPAATNNITKCQNNPGEYFPEWRRTTEADVDKCKTCGAGIMSDDNEPINQFALDSTNFAAAAPTFVYTPQTSASCYISQGQGMSRNISDPTQFRATTCTNNTYGVAEKTYELRINPCKDCPANTFTTGTGVCGISDSYRAPNGGGFFDPRACCTRPGWGYDGVRAAVCAQGTYNPADSEPADKCRECPPGTTTAPGAVDAASVDNINDCKFTLPGFGVQAAAELNSSVITAAGLRECDVGKFSVGGEALAANLTNCQPCPMKRTTRFSGATNTTECDVCPAGMGTTNATGAAGDCNNCNPGFFGDIGREGGDTECKPCPGKLVSSFNFYINGSANTLDVGVVSEAGAVSSQQCLLQFAAIETGNWFLPTTANVVLSIITLTSPPTDQKCMDACQAEDLCQFFTYDYSTRTCQQRKATAANPAEASGLTKIAYKVLAGNGLGFENRLAKTPVNPKEAGSGVFSWFNDDKAAEIGETFTINPTPNPVTIVNCLTACNDEPTCAAVVLTMTPPTYNTLASTSTPCVFKRGVLSMPSTSPGASDTTNKRTMVKYRTTPGAVRPF</sequence>
<organism evidence="3 4">
    <name type="scientific">Tetradesmus obliquus</name>
    <name type="common">Green alga</name>
    <name type="synonym">Acutodesmus obliquus</name>
    <dbReference type="NCBI Taxonomy" id="3088"/>
    <lineage>
        <taxon>Eukaryota</taxon>
        <taxon>Viridiplantae</taxon>
        <taxon>Chlorophyta</taxon>
        <taxon>core chlorophytes</taxon>
        <taxon>Chlorophyceae</taxon>
        <taxon>CS clade</taxon>
        <taxon>Sphaeropleales</taxon>
        <taxon>Scenedesmaceae</taxon>
        <taxon>Tetradesmus</taxon>
    </lineage>
</organism>
<feature type="signal peptide" evidence="1">
    <location>
        <begin position="1"/>
        <end position="18"/>
    </location>
</feature>
<protein>
    <recommendedName>
        <fullName evidence="2">Apple domain-containing protein</fullName>
    </recommendedName>
</protein>
<feature type="chain" id="PRO_5045819562" description="Apple domain-containing protein" evidence="1">
    <location>
        <begin position="19"/>
        <end position="934"/>
    </location>
</feature>
<reference evidence="3 4" key="1">
    <citation type="submission" date="2023-05" db="EMBL/GenBank/DDBJ databases">
        <title>A 100% complete, gapless, phased diploid assembly of the Scenedesmus obliquus UTEX 3031 genome.</title>
        <authorList>
            <person name="Biondi T.C."/>
            <person name="Hanschen E.R."/>
            <person name="Kwon T."/>
            <person name="Eng W."/>
            <person name="Kruse C.P.S."/>
            <person name="Koehler S.I."/>
            <person name="Kunde Y."/>
            <person name="Gleasner C.D."/>
            <person name="You Mak K.T."/>
            <person name="Polle J."/>
            <person name="Hovde B.T."/>
            <person name="Starkenburg S.R."/>
        </authorList>
    </citation>
    <scope>NUCLEOTIDE SEQUENCE [LARGE SCALE GENOMIC DNA]</scope>
    <source>
        <strain evidence="3 4">DOE0152z</strain>
    </source>
</reference>
<evidence type="ECO:0000259" key="2">
    <source>
        <dbReference type="Pfam" id="PF00024"/>
    </source>
</evidence>
<dbReference type="EMBL" id="CP126223">
    <property type="protein sequence ID" value="WIA23303.1"/>
    <property type="molecule type" value="Genomic_DNA"/>
</dbReference>
<name>A0ABY8URK9_TETOB</name>
<dbReference type="InterPro" id="IPR003609">
    <property type="entry name" value="Pan_app"/>
</dbReference>
<dbReference type="Gene3D" id="3.50.4.10">
    <property type="entry name" value="Hepatocyte Growth Factor"/>
    <property type="match status" value="1"/>
</dbReference>
<dbReference type="SMART" id="SM01411">
    <property type="entry name" value="Ephrin_rec_like"/>
    <property type="match status" value="7"/>
</dbReference>
<dbReference type="Proteomes" id="UP001244341">
    <property type="component" value="Chromosome 16b"/>
</dbReference>
<proteinExistence type="predicted"/>
<evidence type="ECO:0000256" key="1">
    <source>
        <dbReference type="SAM" id="SignalP"/>
    </source>
</evidence>
<feature type="domain" description="Apple" evidence="2">
    <location>
        <begin position="758"/>
        <end position="794"/>
    </location>
</feature>
<keyword evidence="4" id="KW-1185">Reference proteome</keyword>
<evidence type="ECO:0000313" key="4">
    <source>
        <dbReference type="Proteomes" id="UP001244341"/>
    </source>
</evidence>
<dbReference type="Gene3D" id="2.10.50.10">
    <property type="entry name" value="Tumor Necrosis Factor Receptor, subunit A, domain 2"/>
    <property type="match status" value="1"/>
</dbReference>
<accession>A0ABY8URK9</accession>